<evidence type="ECO:0000256" key="5">
    <source>
        <dbReference type="ARBA" id="ARBA00022692"/>
    </source>
</evidence>
<evidence type="ECO:0000256" key="1">
    <source>
        <dbReference type="ARBA" id="ARBA00004651"/>
    </source>
</evidence>
<dbReference type="InterPro" id="IPR001463">
    <property type="entry name" value="Na/Ala_symport"/>
</dbReference>
<keyword evidence="7 8" id="KW-0472">Membrane</keyword>
<evidence type="ECO:0000256" key="8">
    <source>
        <dbReference type="RuleBase" id="RU363064"/>
    </source>
</evidence>
<comment type="subcellular location">
    <subcellularLocation>
        <location evidence="1 8">Cell membrane</location>
        <topology evidence="1 8">Multi-pass membrane protein</topology>
    </subcellularLocation>
</comment>
<reference evidence="11" key="1">
    <citation type="journal article" date="2019" name="Int. J. Syst. Evol. Microbiol.">
        <title>The Global Catalogue of Microorganisms (GCM) 10K type strain sequencing project: providing services to taxonomists for standard genome sequencing and annotation.</title>
        <authorList>
            <consortium name="The Broad Institute Genomics Platform"/>
            <consortium name="The Broad Institute Genome Sequencing Center for Infectious Disease"/>
            <person name="Wu L."/>
            <person name="Ma J."/>
        </authorList>
    </citation>
    <scope>NUCLEOTIDE SEQUENCE [LARGE SCALE GENOMIC DNA]</scope>
    <source>
        <strain evidence="11">JCM 17808</strain>
    </source>
</reference>
<evidence type="ECO:0000256" key="2">
    <source>
        <dbReference type="ARBA" id="ARBA00009261"/>
    </source>
</evidence>
<feature type="transmembrane region" description="Helical" evidence="8">
    <location>
        <begin position="241"/>
        <end position="263"/>
    </location>
</feature>
<name>A0ABP8IZY7_9MICO</name>
<evidence type="ECO:0000256" key="7">
    <source>
        <dbReference type="ARBA" id="ARBA00023136"/>
    </source>
</evidence>
<keyword evidence="8" id="KW-0769">Symport</keyword>
<dbReference type="Gene3D" id="1.20.1740.10">
    <property type="entry name" value="Amino acid/polyamine transporter I"/>
    <property type="match status" value="1"/>
</dbReference>
<evidence type="ECO:0000256" key="3">
    <source>
        <dbReference type="ARBA" id="ARBA00022448"/>
    </source>
</evidence>
<gene>
    <name evidence="10" type="ORF">GCM10023167_00880</name>
</gene>
<dbReference type="RefSeq" id="WP_345029005.1">
    <property type="nucleotide sequence ID" value="NZ_BAABGL010000002.1"/>
</dbReference>
<dbReference type="PANTHER" id="PTHR30330">
    <property type="entry name" value="AGSS FAMILY TRANSPORTER, SODIUM-ALANINE"/>
    <property type="match status" value="1"/>
</dbReference>
<feature type="transmembrane region" description="Helical" evidence="8">
    <location>
        <begin position="360"/>
        <end position="380"/>
    </location>
</feature>
<comment type="similarity">
    <text evidence="2 8">Belongs to the alanine or glycine:cation symporter (AGCS) (TC 2.A.25) family.</text>
</comment>
<dbReference type="Proteomes" id="UP001500642">
    <property type="component" value="Unassembled WGS sequence"/>
</dbReference>
<dbReference type="Pfam" id="PF01235">
    <property type="entry name" value="Na_Ala_symp"/>
    <property type="match status" value="1"/>
</dbReference>
<accession>A0ABP8IZY7</accession>
<organism evidence="10 11">
    <name type="scientific">Brevibacterium pityocampae</name>
    <dbReference type="NCBI Taxonomy" id="506594"/>
    <lineage>
        <taxon>Bacteria</taxon>
        <taxon>Bacillati</taxon>
        <taxon>Actinomycetota</taxon>
        <taxon>Actinomycetes</taxon>
        <taxon>Micrococcales</taxon>
        <taxon>Brevibacteriaceae</taxon>
        <taxon>Brevibacterium</taxon>
    </lineage>
</organism>
<feature type="transmembrane region" description="Helical" evidence="8">
    <location>
        <begin position="474"/>
        <end position="493"/>
    </location>
</feature>
<keyword evidence="5 8" id="KW-0812">Transmembrane</keyword>
<dbReference type="PANTHER" id="PTHR30330:SF3">
    <property type="entry name" value="TRANSCRIPTIONAL REGULATOR, LRP FAMILY"/>
    <property type="match status" value="1"/>
</dbReference>
<feature type="transmembrane region" description="Helical" evidence="8">
    <location>
        <begin position="299"/>
        <end position="322"/>
    </location>
</feature>
<feature type="transmembrane region" description="Helical" evidence="8">
    <location>
        <begin position="197"/>
        <end position="217"/>
    </location>
</feature>
<feature type="transmembrane region" description="Helical" evidence="8">
    <location>
        <begin position="126"/>
        <end position="151"/>
    </location>
</feature>
<keyword evidence="3 8" id="KW-0813">Transport</keyword>
<keyword evidence="11" id="KW-1185">Reference proteome</keyword>
<comment type="caution">
    <text evidence="10">The sequence shown here is derived from an EMBL/GenBank/DDBJ whole genome shotgun (WGS) entry which is preliminary data.</text>
</comment>
<feature type="compositionally biased region" description="Basic residues" evidence="9">
    <location>
        <begin position="534"/>
        <end position="553"/>
    </location>
</feature>
<evidence type="ECO:0000256" key="4">
    <source>
        <dbReference type="ARBA" id="ARBA00022475"/>
    </source>
</evidence>
<keyword evidence="4 8" id="KW-1003">Cell membrane</keyword>
<feature type="transmembrane region" description="Helical" evidence="8">
    <location>
        <begin position="38"/>
        <end position="57"/>
    </location>
</feature>
<feature type="transmembrane region" description="Helical" evidence="8">
    <location>
        <begin position="275"/>
        <end position="293"/>
    </location>
</feature>
<keyword evidence="6 8" id="KW-1133">Transmembrane helix</keyword>
<feature type="transmembrane region" description="Helical" evidence="8">
    <location>
        <begin position="450"/>
        <end position="468"/>
    </location>
</feature>
<feature type="transmembrane region" description="Helical" evidence="8">
    <location>
        <begin position="64"/>
        <end position="81"/>
    </location>
</feature>
<feature type="region of interest" description="Disordered" evidence="9">
    <location>
        <begin position="523"/>
        <end position="567"/>
    </location>
</feature>
<sequence>MNPESALAHAFPPSSDVTLSAAQTTLTASGFDQAVENAFAPIADVLSAIVFFGVPVAGTELPLIVVWLMAAAVFLTVYLRFQPITGLAHSVKVIRGKLTRKTDPGEVSSFQALATELSGTVGLGNIAGVAVAITIGGPGAALWIIIFGFFAMTVKMAEATLGVKYRTIMPDGTTSGGPMYYLRDGFKDIGRPKLGKFLAYFYAIATVVGVFGAGNLFQANQSAAILVNSTGGEASFFADKLWLIGLIMAVLAGIVILGGITSIARWTSAITPLMAILYFVSVVIILLLNFTAIPNAFVLMFQGAFTGEGIAGGIIGVAIVGIQRALFSNAAGVGSAGMAHSAVKTSRPATEGFTAMWEPLIDSVIICTLTALAIITTGLYDADAGDGSTEAGVNLTAQAFGTVTDWFPYILTICVMLFGFSTILSYAYYGQKAIGFLTKESFFAQKGFQVVWVIAVVVGASISLESVVAFSDAMFFLMSVPNLLGIYFLAKILRLEILRHKHQAASGTLEEIPEDLQVGLRDHQPTEEQVASEKKRRAGVREKRKRIRAGFRKAQKDRGVDVTDDRV</sequence>
<evidence type="ECO:0000256" key="9">
    <source>
        <dbReference type="SAM" id="MobiDB-lite"/>
    </source>
</evidence>
<dbReference type="NCBIfam" id="TIGR00835">
    <property type="entry name" value="agcS"/>
    <property type="match status" value="1"/>
</dbReference>
<evidence type="ECO:0000256" key="6">
    <source>
        <dbReference type="ARBA" id="ARBA00022989"/>
    </source>
</evidence>
<evidence type="ECO:0000313" key="10">
    <source>
        <dbReference type="EMBL" id="GAA4382431.1"/>
    </source>
</evidence>
<proteinExistence type="inferred from homology"/>
<protein>
    <submittedName>
        <fullName evidence="10">Amino acid carrier protein</fullName>
    </submittedName>
</protein>
<evidence type="ECO:0000313" key="11">
    <source>
        <dbReference type="Proteomes" id="UP001500642"/>
    </source>
</evidence>
<dbReference type="PRINTS" id="PR00175">
    <property type="entry name" value="NAALASMPORT"/>
</dbReference>
<feature type="compositionally biased region" description="Basic and acidic residues" evidence="9">
    <location>
        <begin position="554"/>
        <end position="567"/>
    </location>
</feature>
<dbReference type="EMBL" id="BAABGL010000002">
    <property type="protein sequence ID" value="GAA4382431.1"/>
    <property type="molecule type" value="Genomic_DNA"/>
</dbReference>
<feature type="transmembrane region" description="Helical" evidence="8">
    <location>
        <begin position="406"/>
        <end position="429"/>
    </location>
</feature>